<dbReference type="Proteomes" id="UP000036513">
    <property type="component" value="Unassembled WGS sequence"/>
</dbReference>
<dbReference type="PANTHER" id="PTHR43196">
    <property type="entry name" value="SULFATE ADENYLYLTRANSFERASE SUBUNIT 2"/>
    <property type="match status" value="1"/>
</dbReference>
<dbReference type="AlphaFoldDB" id="A0A0J6ZD78"/>
<accession>A0A0J6ZD78</accession>
<dbReference type="STRING" id="37916.MCHLDSM_01314"/>
<protein>
    <submittedName>
        <fullName evidence="2">Phosphoadenosine phosphosulfate reductase</fullName>
        <ecNumber evidence="2">1.8.4.8</ecNumber>
    </submittedName>
</protein>
<dbReference type="InterPro" id="IPR014729">
    <property type="entry name" value="Rossmann-like_a/b/a_fold"/>
</dbReference>
<dbReference type="Gene3D" id="3.40.50.620">
    <property type="entry name" value="HUPs"/>
    <property type="match status" value="1"/>
</dbReference>
<dbReference type="EMBL" id="JYNL01000009">
    <property type="protein sequence ID" value="KMO82691.1"/>
    <property type="molecule type" value="Genomic_DNA"/>
</dbReference>
<dbReference type="InterPro" id="IPR050128">
    <property type="entry name" value="Sulfate_adenylyltrnsfr_sub2"/>
</dbReference>
<dbReference type="InterPro" id="IPR002500">
    <property type="entry name" value="PAPS_reduct_dom"/>
</dbReference>
<keyword evidence="2" id="KW-0560">Oxidoreductase</keyword>
<proteinExistence type="predicted"/>
<sequence length="280" mass="31015">MTASQPGLDLQQLRAIAGRRRTATALPGLLDRVAEHLDDHDGYVSWSGGKDSTVVVDLARQVDPHVPVVFFDSGLQFPETYQYLEDRALQWRLNYHVIAAEPDLLTVLIALGGFDHDAPDRRLGGVELADLMIKGPAAQAHRLHGPGALWGVRAEESSGRRALYRQQLAARSARHPDLGRGAARASLGGVIERADGTVTYGPIWDWQRAQVFGYLAARSIEPNPLYEKFARLGMPDAQIRVDSIIDASKLSNGHVAWLQRGWPDLFDRLAFALPRLREYT</sequence>
<feature type="domain" description="Phosphoadenosine phosphosulphate reductase" evidence="1">
    <location>
        <begin position="44"/>
        <end position="233"/>
    </location>
</feature>
<dbReference type="PATRIC" id="fig|37916.4.peg.1207"/>
<dbReference type="PANTHER" id="PTHR43196:SF2">
    <property type="entry name" value="PHOSPHOADENOSINE PHOSPHOSULFATE REDUCTASE"/>
    <property type="match status" value="1"/>
</dbReference>
<evidence type="ECO:0000313" key="2">
    <source>
        <dbReference type="EMBL" id="KMO82691.1"/>
    </source>
</evidence>
<reference evidence="2 3" key="1">
    <citation type="journal article" date="2015" name="Genome Biol. Evol.">
        <title>Characterization of Three Mycobacterium spp. with Potential Use in Bioremediation by Genome Sequencing and Comparative Genomics.</title>
        <authorList>
            <person name="Das S."/>
            <person name="Pettersson B.M."/>
            <person name="Behra P.R."/>
            <person name="Ramesh M."/>
            <person name="Dasgupta S."/>
            <person name="Bhattacharya A."/>
            <person name="Kirsebom L.A."/>
        </authorList>
    </citation>
    <scope>NUCLEOTIDE SEQUENCE [LARGE SCALE GENOMIC DNA]</scope>
    <source>
        <strain evidence="2 3">DSM 43826</strain>
    </source>
</reference>
<dbReference type="GO" id="GO:0004604">
    <property type="term" value="F:phosphoadenylyl-sulfate reductase (thioredoxin) activity"/>
    <property type="evidence" value="ECO:0007669"/>
    <property type="project" value="UniProtKB-EC"/>
</dbReference>
<evidence type="ECO:0000313" key="3">
    <source>
        <dbReference type="Proteomes" id="UP000036513"/>
    </source>
</evidence>
<organism evidence="2 3">
    <name type="scientific">Mycolicibacterium chlorophenolicum</name>
    <dbReference type="NCBI Taxonomy" id="37916"/>
    <lineage>
        <taxon>Bacteria</taxon>
        <taxon>Bacillati</taxon>
        <taxon>Actinomycetota</taxon>
        <taxon>Actinomycetes</taxon>
        <taxon>Mycobacteriales</taxon>
        <taxon>Mycobacteriaceae</taxon>
        <taxon>Mycolicibacterium</taxon>
    </lineage>
</organism>
<dbReference type="Pfam" id="PF01507">
    <property type="entry name" value="PAPS_reduct"/>
    <property type="match status" value="1"/>
</dbReference>
<gene>
    <name evidence="2" type="primary">cysH_2</name>
    <name evidence="2" type="ORF">MCHLDSM_01314</name>
</gene>
<comment type="caution">
    <text evidence="2">The sequence shown here is derived from an EMBL/GenBank/DDBJ whole genome shotgun (WGS) entry which is preliminary data.</text>
</comment>
<evidence type="ECO:0000259" key="1">
    <source>
        <dbReference type="Pfam" id="PF01507"/>
    </source>
</evidence>
<dbReference type="EC" id="1.8.4.8" evidence="2"/>
<dbReference type="RefSeq" id="WP_048469198.1">
    <property type="nucleotide sequence ID" value="NZ_JYNL01000009.1"/>
</dbReference>
<keyword evidence="3" id="KW-1185">Reference proteome</keyword>
<dbReference type="SUPFAM" id="SSF52402">
    <property type="entry name" value="Adenine nucleotide alpha hydrolases-like"/>
    <property type="match status" value="1"/>
</dbReference>
<name>A0A0J6ZD78_9MYCO</name>